<dbReference type="EMBL" id="GGEC01075602">
    <property type="protein sequence ID" value="MBX56086.1"/>
    <property type="molecule type" value="Transcribed_RNA"/>
</dbReference>
<organism evidence="2">
    <name type="scientific">Rhizophora mucronata</name>
    <name type="common">Asiatic mangrove</name>
    <dbReference type="NCBI Taxonomy" id="61149"/>
    <lineage>
        <taxon>Eukaryota</taxon>
        <taxon>Viridiplantae</taxon>
        <taxon>Streptophyta</taxon>
        <taxon>Embryophyta</taxon>
        <taxon>Tracheophyta</taxon>
        <taxon>Spermatophyta</taxon>
        <taxon>Magnoliopsida</taxon>
        <taxon>eudicotyledons</taxon>
        <taxon>Gunneridae</taxon>
        <taxon>Pentapetalae</taxon>
        <taxon>rosids</taxon>
        <taxon>fabids</taxon>
        <taxon>Malpighiales</taxon>
        <taxon>Rhizophoraceae</taxon>
        <taxon>Rhizophora</taxon>
    </lineage>
</organism>
<evidence type="ECO:0000313" key="2">
    <source>
        <dbReference type="EMBL" id="MBX56086.1"/>
    </source>
</evidence>
<keyword evidence="1" id="KW-1133">Transmembrane helix</keyword>
<dbReference type="AlphaFoldDB" id="A0A2P2PMW7"/>
<sequence>MFHSYVSSWRENKILWRDFALSFFLCLFTTLAML</sequence>
<feature type="transmembrane region" description="Helical" evidence="1">
    <location>
        <begin position="14"/>
        <end position="33"/>
    </location>
</feature>
<keyword evidence="1" id="KW-0472">Membrane</keyword>
<reference evidence="2" key="1">
    <citation type="submission" date="2018-02" db="EMBL/GenBank/DDBJ databases">
        <title>Rhizophora mucronata_Transcriptome.</title>
        <authorList>
            <person name="Meera S.P."/>
            <person name="Sreeshan A."/>
            <person name="Augustine A."/>
        </authorList>
    </citation>
    <scope>NUCLEOTIDE SEQUENCE</scope>
    <source>
        <tissue evidence="2">Leaf</tissue>
    </source>
</reference>
<accession>A0A2P2PMW7</accession>
<evidence type="ECO:0000256" key="1">
    <source>
        <dbReference type="SAM" id="Phobius"/>
    </source>
</evidence>
<keyword evidence="1" id="KW-0812">Transmembrane</keyword>
<proteinExistence type="predicted"/>
<protein>
    <submittedName>
        <fullName evidence="2">Uncharacterized protein</fullName>
    </submittedName>
</protein>
<name>A0A2P2PMW7_RHIMU</name>